<dbReference type="InterPro" id="IPR044861">
    <property type="entry name" value="IPNS-like_FE2OG_OXY"/>
</dbReference>
<dbReference type="InterPro" id="IPR027443">
    <property type="entry name" value="IPNS-like_sf"/>
</dbReference>
<keyword evidence="1 3" id="KW-0479">Metal-binding</keyword>
<dbReference type="PANTHER" id="PTHR47990">
    <property type="entry name" value="2-OXOGLUTARATE (2OG) AND FE(II)-DEPENDENT OXYGENASE SUPERFAMILY PROTEIN-RELATED"/>
    <property type="match status" value="1"/>
</dbReference>
<feature type="domain" description="Fe2OG dioxygenase" evidence="4">
    <location>
        <begin position="163"/>
        <end position="267"/>
    </location>
</feature>
<dbReference type="Pfam" id="PF14226">
    <property type="entry name" value="DIOX_N"/>
    <property type="match status" value="1"/>
</dbReference>
<evidence type="ECO:0000256" key="2">
    <source>
        <dbReference type="ARBA" id="ARBA00023004"/>
    </source>
</evidence>
<dbReference type="Pfam" id="PF03171">
    <property type="entry name" value="2OG-FeII_Oxy"/>
    <property type="match status" value="1"/>
</dbReference>
<reference evidence="5" key="1">
    <citation type="journal article" date="2019" name="Sci. Rep.">
        <title>Draft genome of Tanacetum cinerariifolium, the natural source of mosquito coil.</title>
        <authorList>
            <person name="Yamashiro T."/>
            <person name="Shiraishi A."/>
            <person name="Satake H."/>
            <person name="Nakayama K."/>
        </authorList>
    </citation>
    <scope>NUCLEOTIDE SEQUENCE</scope>
</reference>
<proteinExistence type="inferred from homology"/>
<evidence type="ECO:0000256" key="1">
    <source>
        <dbReference type="ARBA" id="ARBA00022723"/>
    </source>
</evidence>
<dbReference type="InterPro" id="IPR026992">
    <property type="entry name" value="DIOX_N"/>
</dbReference>
<dbReference type="InterPro" id="IPR050231">
    <property type="entry name" value="Iron_ascorbate_oxido_reductase"/>
</dbReference>
<organism evidence="5">
    <name type="scientific">Tanacetum cinerariifolium</name>
    <name type="common">Dalmatian daisy</name>
    <name type="synonym">Chrysanthemum cinerariifolium</name>
    <dbReference type="NCBI Taxonomy" id="118510"/>
    <lineage>
        <taxon>Eukaryota</taxon>
        <taxon>Viridiplantae</taxon>
        <taxon>Streptophyta</taxon>
        <taxon>Embryophyta</taxon>
        <taxon>Tracheophyta</taxon>
        <taxon>Spermatophyta</taxon>
        <taxon>Magnoliopsida</taxon>
        <taxon>eudicotyledons</taxon>
        <taxon>Gunneridae</taxon>
        <taxon>Pentapetalae</taxon>
        <taxon>asterids</taxon>
        <taxon>campanulids</taxon>
        <taxon>Asterales</taxon>
        <taxon>Asteraceae</taxon>
        <taxon>Asteroideae</taxon>
        <taxon>Anthemideae</taxon>
        <taxon>Anthemidinae</taxon>
        <taxon>Tanacetum</taxon>
    </lineage>
</organism>
<name>A0A699IWD5_TANCI</name>
<dbReference type="SUPFAM" id="SSF51197">
    <property type="entry name" value="Clavaminate synthase-like"/>
    <property type="match status" value="1"/>
</dbReference>
<evidence type="ECO:0000259" key="4">
    <source>
        <dbReference type="PROSITE" id="PS51471"/>
    </source>
</evidence>
<dbReference type="InterPro" id="IPR005123">
    <property type="entry name" value="Oxoglu/Fe-dep_dioxygenase_dom"/>
</dbReference>
<dbReference type="EMBL" id="BKCJ010341722">
    <property type="protein sequence ID" value="GEZ91704.1"/>
    <property type="molecule type" value="Genomic_DNA"/>
</dbReference>
<dbReference type="Gene3D" id="2.60.120.330">
    <property type="entry name" value="B-lactam Antibiotic, Isopenicillin N Synthase, Chain"/>
    <property type="match status" value="1"/>
</dbReference>
<evidence type="ECO:0000313" key="5">
    <source>
        <dbReference type="EMBL" id="GEZ91704.1"/>
    </source>
</evidence>
<dbReference type="GO" id="GO:0051213">
    <property type="term" value="F:dioxygenase activity"/>
    <property type="evidence" value="ECO:0007669"/>
    <property type="project" value="UniProtKB-KW"/>
</dbReference>
<keyword evidence="2 3" id="KW-0408">Iron</keyword>
<comment type="similarity">
    <text evidence="3">Belongs to the iron/ascorbate-dependent oxidoreductase family.</text>
</comment>
<sequence length="317" mass="35580">MASLPPRQLPVIDLSVKNSNSSSSSWAGTCAEVRHALEEYGCFIALYDAVSRDLHDAAFVASQEVHDLPVEVKVRNALDATGYGYSGEKLAKMPLYQRLSIEDAATAEGTERFTKLLWPSGNDTFCESVLMFSKAAAELEQNVMKMVAKSYGIEKHYESLLGSTTYILKFNKCLPPQKNEKETGVASHRDKSFMTVIHQEEEGKSLQIQAKDGEWIEVDLSPSTFIVMAGDVCMAWSNGRIQAPYHKVMMQGNKERYSLVLSSFIRGHKIEVPKELIDEDHPLQFKAFDHYEYIQYVDSNTIQGIRVQDAIKSYCGI</sequence>
<dbReference type="AlphaFoldDB" id="A0A699IWD5"/>
<dbReference type="GO" id="GO:0046872">
    <property type="term" value="F:metal ion binding"/>
    <property type="evidence" value="ECO:0007669"/>
    <property type="project" value="UniProtKB-KW"/>
</dbReference>
<protein>
    <submittedName>
        <fullName evidence="5">Probable 2-oxoglutarate-dependent dioxygenase AOP1</fullName>
    </submittedName>
</protein>
<gene>
    <name evidence="5" type="ORF">Tci_563677</name>
</gene>
<accession>A0A699IWD5</accession>
<evidence type="ECO:0000256" key="3">
    <source>
        <dbReference type="RuleBase" id="RU003682"/>
    </source>
</evidence>
<comment type="caution">
    <text evidence="5">The sequence shown here is derived from an EMBL/GenBank/DDBJ whole genome shotgun (WGS) entry which is preliminary data.</text>
</comment>
<keyword evidence="5" id="KW-0223">Dioxygenase</keyword>
<dbReference type="GO" id="GO:0016705">
    <property type="term" value="F:oxidoreductase activity, acting on paired donors, with incorporation or reduction of molecular oxygen"/>
    <property type="evidence" value="ECO:0007669"/>
    <property type="project" value="UniProtKB-ARBA"/>
</dbReference>
<dbReference type="PROSITE" id="PS51471">
    <property type="entry name" value="FE2OG_OXY"/>
    <property type="match status" value="1"/>
</dbReference>
<keyword evidence="3" id="KW-0560">Oxidoreductase</keyword>